<dbReference type="PANTHER" id="PTHR42839">
    <property type="entry name" value="ISOCHORISMATE SYNTHASE ENTC"/>
    <property type="match status" value="1"/>
</dbReference>
<name>A0A3S9MZH3_9FLAO</name>
<accession>A0A3S9MZH3</accession>
<protein>
    <recommendedName>
        <fullName evidence="3">isochorismate synthase</fullName>
        <ecNumber evidence="3">5.4.4.2</ecNumber>
    </recommendedName>
    <alternativeName>
        <fullName evidence="5">Isochorismate mutase</fullName>
    </alternativeName>
</protein>
<dbReference type="EC" id="5.4.4.2" evidence="3"/>
<evidence type="ECO:0000313" key="8">
    <source>
        <dbReference type="Proteomes" id="UP000279600"/>
    </source>
</evidence>
<reference evidence="7 8" key="1">
    <citation type="submission" date="2018-12" db="EMBL/GenBank/DDBJ databases">
        <title>Complete genome of Nonlabens sp. MJ115.</title>
        <authorList>
            <person name="Choi H.S."/>
            <person name="Jung J."/>
        </authorList>
    </citation>
    <scope>NUCLEOTIDE SEQUENCE [LARGE SCALE GENOMIC DNA]</scope>
    <source>
        <strain evidence="7 8">MJ115</strain>
    </source>
</reference>
<proteinExistence type="inferred from homology"/>
<evidence type="ECO:0000256" key="3">
    <source>
        <dbReference type="ARBA" id="ARBA00012824"/>
    </source>
</evidence>
<sequence length="345" mass="39354">MRENLLSYTQELLEQDLPFLLLRQQGEPRVKILSQNDKKLHKTATDTMSYAVFSKFQNTENQIIIRGDVIQEFRWSLSGVIDTSTTVKLDVEDKHSHIKLVNRAVQHIQNSELQKVVLSRKVTVQQESSIMDILSRLLDNYPDANCYLFHHPAVGTWLGATPEILLSYKDGMVKTMSLAGTMSAQNKEAVQWTIKEQEEQELVTRFISSQLSKVTDQIETSKVETIKAGELYHLKTDITARVRNEDLDKCLALLHPTPAVCGVPRDLALDFIRDHENYDRSFYTGYLGIVQPKGQEAKYFVNLRCMKIEANQISLYAGGGITAMSDPIAEYQETENKLRIMSRLL</sequence>
<dbReference type="RefSeq" id="WP_126448305.1">
    <property type="nucleotide sequence ID" value="NZ_CP034549.1"/>
</dbReference>
<dbReference type="Pfam" id="PF00425">
    <property type="entry name" value="Chorismate_bind"/>
    <property type="match status" value="1"/>
</dbReference>
<dbReference type="GO" id="GO:0008909">
    <property type="term" value="F:isochorismate synthase activity"/>
    <property type="evidence" value="ECO:0007669"/>
    <property type="project" value="UniProtKB-EC"/>
</dbReference>
<dbReference type="PANTHER" id="PTHR42839:SF2">
    <property type="entry name" value="ISOCHORISMATE SYNTHASE ENTC"/>
    <property type="match status" value="1"/>
</dbReference>
<evidence type="ECO:0000256" key="4">
    <source>
        <dbReference type="ARBA" id="ARBA00023235"/>
    </source>
</evidence>
<dbReference type="KEGG" id="noj:EJ995_10540"/>
<dbReference type="Gene3D" id="3.60.120.10">
    <property type="entry name" value="Anthranilate synthase"/>
    <property type="match status" value="1"/>
</dbReference>
<evidence type="ECO:0000256" key="5">
    <source>
        <dbReference type="ARBA" id="ARBA00041564"/>
    </source>
</evidence>
<gene>
    <name evidence="7" type="ORF">EJ995_10540</name>
</gene>
<keyword evidence="8" id="KW-1185">Reference proteome</keyword>
<dbReference type="Proteomes" id="UP000279600">
    <property type="component" value="Chromosome"/>
</dbReference>
<dbReference type="InterPro" id="IPR004561">
    <property type="entry name" value="IsoChor_synthase"/>
</dbReference>
<evidence type="ECO:0000313" key="7">
    <source>
        <dbReference type="EMBL" id="AZQ44655.1"/>
    </source>
</evidence>
<feature type="domain" description="Chorismate-utilising enzyme C-terminal" evidence="6">
    <location>
        <begin position="94"/>
        <end position="337"/>
    </location>
</feature>
<evidence type="ECO:0000256" key="2">
    <source>
        <dbReference type="ARBA" id="ARBA00005297"/>
    </source>
</evidence>
<evidence type="ECO:0000256" key="1">
    <source>
        <dbReference type="ARBA" id="ARBA00000799"/>
    </source>
</evidence>
<evidence type="ECO:0000259" key="6">
    <source>
        <dbReference type="Pfam" id="PF00425"/>
    </source>
</evidence>
<dbReference type="OrthoDB" id="9806579at2"/>
<keyword evidence="4 7" id="KW-0413">Isomerase</keyword>
<comment type="catalytic activity">
    <reaction evidence="1">
        <text>chorismate = isochorismate</text>
        <dbReference type="Rhea" id="RHEA:18985"/>
        <dbReference type="ChEBI" id="CHEBI:29748"/>
        <dbReference type="ChEBI" id="CHEBI:29780"/>
        <dbReference type="EC" id="5.4.4.2"/>
    </reaction>
</comment>
<dbReference type="NCBIfam" id="TIGR00543">
    <property type="entry name" value="isochor_syn"/>
    <property type="match status" value="1"/>
</dbReference>
<dbReference type="InterPro" id="IPR005801">
    <property type="entry name" value="ADC_synthase"/>
</dbReference>
<organism evidence="7 8">
    <name type="scientific">Nonlabens ponticola</name>
    <dbReference type="NCBI Taxonomy" id="2496866"/>
    <lineage>
        <taxon>Bacteria</taxon>
        <taxon>Pseudomonadati</taxon>
        <taxon>Bacteroidota</taxon>
        <taxon>Flavobacteriia</taxon>
        <taxon>Flavobacteriales</taxon>
        <taxon>Flavobacteriaceae</taxon>
        <taxon>Nonlabens</taxon>
    </lineage>
</organism>
<dbReference type="EMBL" id="CP034549">
    <property type="protein sequence ID" value="AZQ44655.1"/>
    <property type="molecule type" value="Genomic_DNA"/>
</dbReference>
<dbReference type="InterPro" id="IPR015890">
    <property type="entry name" value="Chorismate_C"/>
</dbReference>
<comment type="similarity">
    <text evidence="2">Belongs to the isochorismate synthase family.</text>
</comment>
<dbReference type="AlphaFoldDB" id="A0A3S9MZH3"/>
<dbReference type="SUPFAM" id="SSF56322">
    <property type="entry name" value="ADC synthase"/>
    <property type="match status" value="1"/>
</dbReference>